<accession>A0A1G6E9T3</accession>
<reference evidence="1 2" key="1">
    <citation type="submission" date="2016-10" db="EMBL/GenBank/DDBJ databases">
        <authorList>
            <person name="de Groot N.N."/>
        </authorList>
    </citation>
    <scope>NUCLEOTIDE SEQUENCE [LARGE SCALE GENOMIC DNA]</scope>
    <source>
        <strain evidence="1 2">ASO4-2</strain>
    </source>
</reference>
<proteinExistence type="predicted"/>
<dbReference type="GO" id="GO:0003677">
    <property type="term" value="F:DNA binding"/>
    <property type="evidence" value="ECO:0007669"/>
    <property type="project" value="UniProtKB-KW"/>
</dbReference>
<protein>
    <submittedName>
        <fullName evidence="1">Antitoxin component of toxin-antitoxin stability system, DNA-binding transcriptional repressor</fullName>
    </submittedName>
</protein>
<keyword evidence="2" id="KW-1185">Reference proteome</keyword>
<dbReference type="STRING" id="617002.SAMN05660653_02707"/>
<gene>
    <name evidence="1" type="ORF">SAMN05660653_02707</name>
</gene>
<keyword evidence="1" id="KW-0238">DNA-binding</keyword>
<sequence length="85" mass="9367">MLQVNVEEHDTEIIRLMQAALAGEDVLLARSGKPLVRLTPLVDTLHRTTGYKTLAVTREEIDAAFCANADAEVAELFFGRDSKPL</sequence>
<organism evidence="1 2">
    <name type="scientific">Desulfonatronum thiosulfatophilum</name>
    <dbReference type="NCBI Taxonomy" id="617002"/>
    <lineage>
        <taxon>Bacteria</taxon>
        <taxon>Pseudomonadati</taxon>
        <taxon>Thermodesulfobacteriota</taxon>
        <taxon>Desulfovibrionia</taxon>
        <taxon>Desulfovibrionales</taxon>
        <taxon>Desulfonatronaceae</taxon>
        <taxon>Desulfonatronum</taxon>
    </lineage>
</organism>
<dbReference type="AlphaFoldDB" id="A0A1G6E9T3"/>
<dbReference type="RefSeq" id="WP_092122881.1">
    <property type="nucleotide sequence ID" value="NZ_FMXO01000016.1"/>
</dbReference>
<evidence type="ECO:0000313" key="1">
    <source>
        <dbReference type="EMBL" id="SDB54171.1"/>
    </source>
</evidence>
<dbReference type="EMBL" id="FMXO01000016">
    <property type="protein sequence ID" value="SDB54171.1"/>
    <property type="molecule type" value="Genomic_DNA"/>
</dbReference>
<dbReference type="Proteomes" id="UP000198771">
    <property type="component" value="Unassembled WGS sequence"/>
</dbReference>
<evidence type="ECO:0000313" key="2">
    <source>
        <dbReference type="Proteomes" id="UP000198771"/>
    </source>
</evidence>
<name>A0A1G6E9T3_9BACT</name>
<dbReference type="OrthoDB" id="9800503at2"/>